<feature type="domain" description="ABC transmembrane type-1" evidence="9">
    <location>
        <begin position="20"/>
        <end position="302"/>
    </location>
</feature>
<dbReference type="EMBL" id="CP040463">
    <property type="protein sequence ID" value="QCT93892.1"/>
    <property type="molecule type" value="Genomic_DNA"/>
</dbReference>
<evidence type="ECO:0000313" key="11">
    <source>
        <dbReference type="Proteomes" id="UP000306825"/>
    </source>
</evidence>
<dbReference type="PANTHER" id="PTHR43394:SF1">
    <property type="entry name" value="ATP-BINDING CASSETTE SUB-FAMILY B MEMBER 10, MITOCHONDRIAL"/>
    <property type="match status" value="1"/>
</dbReference>
<feature type="transmembrane region" description="Helical" evidence="7">
    <location>
        <begin position="55"/>
        <end position="76"/>
    </location>
</feature>
<dbReference type="PANTHER" id="PTHR43394">
    <property type="entry name" value="ATP-DEPENDENT PERMEASE MDL1, MITOCHONDRIAL"/>
    <property type="match status" value="1"/>
</dbReference>
<evidence type="ECO:0000256" key="7">
    <source>
        <dbReference type="SAM" id="Phobius"/>
    </source>
</evidence>
<accession>A0ABX5V926</accession>
<dbReference type="InterPro" id="IPR017871">
    <property type="entry name" value="ABC_transporter-like_CS"/>
</dbReference>
<evidence type="ECO:0000256" key="3">
    <source>
        <dbReference type="ARBA" id="ARBA00022741"/>
    </source>
</evidence>
<dbReference type="Pfam" id="PF00005">
    <property type="entry name" value="ABC_tran"/>
    <property type="match status" value="1"/>
</dbReference>
<evidence type="ECO:0000259" key="8">
    <source>
        <dbReference type="PROSITE" id="PS50893"/>
    </source>
</evidence>
<dbReference type="CDD" id="cd18552">
    <property type="entry name" value="ABC_6TM_MsbA_like"/>
    <property type="match status" value="1"/>
</dbReference>
<evidence type="ECO:0000256" key="6">
    <source>
        <dbReference type="ARBA" id="ARBA00023136"/>
    </source>
</evidence>
<evidence type="ECO:0000256" key="1">
    <source>
        <dbReference type="ARBA" id="ARBA00004651"/>
    </source>
</evidence>
<keyword evidence="4 10" id="KW-0067">ATP-binding</keyword>
<keyword evidence="3" id="KW-0547">Nucleotide-binding</keyword>
<evidence type="ECO:0000313" key="10">
    <source>
        <dbReference type="EMBL" id="QCT93892.1"/>
    </source>
</evidence>
<keyword evidence="2 7" id="KW-0812">Transmembrane</keyword>
<protein>
    <submittedName>
        <fullName evidence="10">ABC transporter ATP-binding protein</fullName>
    </submittedName>
</protein>
<feature type="transmembrane region" description="Helical" evidence="7">
    <location>
        <begin position="135"/>
        <end position="154"/>
    </location>
</feature>
<feature type="transmembrane region" description="Helical" evidence="7">
    <location>
        <begin position="160"/>
        <end position="178"/>
    </location>
</feature>
<dbReference type="SUPFAM" id="SSF90123">
    <property type="entry name" value="ABC transporter transmembrane region"/>
    <property type="match status" value="1"/>
</dbReference>
<reference evidence="10 11" key="1">
    <citation type="submission" date="2019-05" db="EMBL/GenBank/DDBJ databases">
        <title>A comparative analysis of the Nautiliaceae.</title>
        <authorList>
            <person name="Grosche A."/>
            <person name="Smedile F."/>
            <person name="Vetriani C."/>
        </authorList>
    </citation>
    <scope>NUCLEOTIDE SEQUENCE [LARGE SCALE GENOMIC DNA]</scope>
    <source>
        <strain evidence="10 11">TB-2</strain>
    </source>
</reference>
<name>A0ABX5V926_9BACT</name>
<keyword evidence="6 7" id="KW-0472">Membrane</keyword>
<dbReference type="Proteomes" id="UP000306825">
    <property type="component" value="Chromosome"/>
</dbReference>
<dbReference type="InterPro" id="IPR011527">
    <property type="entry name" value="ABC1_TM_dom"/>
</dbReference>
<feature type="transmembrane region" description="Helical" evidence="7">
    <location>
        <begin position="20"/>
        <end position="40"/>
    </location>
</feature>
<feature type="domain" description="ABC transporter" evidence="8">
    <location>
        <begin position="333"/>
        <end position="564"/>
    </location>
</feature>
<keyword evidence="11" id="KW-1185">Reference proteome</keyword>
<keyword evidence="5 7" id="KW-1133">Transmembrane helix</keyword>
<evidence type="ECO:0000256" key="4">
    <source>
        <dbReference type="ARBA" id="ARBA00022840"/>
    </source>
</evidence>
<dbReference type="InterPro" id="IPR003439">
    <property type="entry name" value="ABC_transporter-like_ATP-bd"/>
</dbReference>
<feature type="transmembrane region" description="Helical" evidence="7">
    <location>
        <begin position="239"/>
        <end position="263"/>
    </location>
</feature>
<dbReference type="GO" id="GO:0005524">
    <property type="term" value="F:ATP binding"/>
    <property type="evidence" value="ECO:0007669"/>
    <property type="project" value="UniProtKB-KW"/>
</dbReference>
<dbReference type="Gene3D" id="1.20.1560.10">
    <property type="entry name" value="ABC transporter type 1, transmembrane domain"/>
    <property type="match status" value="1"/>
</dbReference>
<dbReference type="Gene3D" id="3.40.50.300">
    <property type="entry name" value="P-loop containing nucleotide triphosphate hydrolases"/>
    <property type="match status" value="1"/>
</dbReference>
<sequence>MLKFFKEYMPYYKEYKKEIFFAIIGMILVSFATAATAYLVKPVLDKIFIEKNEKMLYILPIVIIVLYFLKGVGYILQQYYVSYIGEDIVRKIRDKFLGHILKSDINFFKTTHSGELVSRIINDINRIQRAVSSDIAALMRDILMSIFLLGVVLYQNYKLAIFALIILPLIVYPINLIAQKLKKLSKKSQEKTANLNATLSEIFKNVETIKAYNAEDFEHKKFSKLNLEFLKVNLKSTKLNALVVPLMEFVSAVVAAIVIIVGGKLVIDGSMSVGEFFSFMTALFMMSDPLRKISVTYSKLQDAIAANERLKEIFNIKPSIKSGNEKLQNIETIEFKNVSLKYNDKYALKNINYFAKRPKIIGLVGDSGGGKSSFISLIERFYDTSNGEILINNKNIKNYSIKDLREKIAYIPQTIHIFNDTIAANIAYGREIDEEKVINALKQANLWEFVKKLPNGIYEILQENGSNLSGGQRQRIAIARALYKNPDILILDEATSALDRKSEEKVMESILNLKDKLIFIVAHRLSTIENADEILVFKEGKIVCKGNKEELLKNCEEFKKLYNN</sequence>
<evidence type="ECO:0000259" key="9">
    <source>
        <dbReference type="PROSITE" id="PS50929"/>
    </source>
</evidence>
<dbReference type="RefSeq" id="WP_138322862.1">
    <property type="nucleotide sequence ID" value="NZ_CP040463.1"/>
</dbReference>
<evidence type="ECO:0000256" key="2">
    <source>
        <dbReference type="ARBA" id="ARBA00022692"/>
    </source>
</evidence>
<evidence type="ECO:0000256" key="5">
    <source>
        <dbReference type="ARBA" id="ARBA00022989"/>
    </source>
</evidence>
<dbReference type="PROSITE" id="PS00211">
    <property type="entry name" value="ABC_TRANSPORTER_1"/>
    <property type="match status" value="1"/>
</dbReference>
<dbReference type="PROSITE" id="PS50893">
    <property type="entry name" value="ABC_TRANSPORTER_2"/>
    <property type="match status" value="1"/>
</dbReference>
<gene>
    <name evidence="10" type="ORF">FE773_01455</name>
</gene>
<dbReference type="InterPro" id="IPR027417">
    <property type="entry name" value="P-loop_NTPase"/>
</dbReference>
<dbReference type="SMART" id="SM00382">
    <property type="entry name" value="AAA"/>
    <property type="match status" value="1"/>
</dbReference>
<dbReference type="SUPFAM" id="SSF52540">
    <property type="entry name" value="P-loop containing nucleoside triphosphate hydrolases"/>
    <property type="match status" value="1"/>
</dbReference>
<dbReference type="InterPro" id="IPR003593">
    <property type="entry name" value="AAA+_ATPase"/>
</dbReference>
<proteinExistence type="predicted"/>
<dbReference type="InterPro" id="IPR039421">
    <property type="entry name" value="Type_1_exporter"/>
</dbReference>
<organism evidence="10 11">
    <name type="scientific">Caminibacter mediatlanticus TB-2</name>
    <dbReference type="NCBI Taxonomy" id="391592"/>
    <lineage>
        <taxon>Bacteria</taxon>
        <taxon>Pseudomonadati</taxon>
        <taxon>Campylobacterota</taxon>
        <taxon>Epsilonproteobacteria</taxon>
        <taxon>Nautiliales</taxon>
        <taxon>Nautiliaceae</taxon>
        <taxon>Caminibacter</taxon>
    </lineage>
</organism>
<dbReference type="Pfam" id="PF00664">
    <property type="entry name" value="ABC_membrane"/>
    <property type="match status" value="1"/>
</dbReference>
<dbReference type="InterPro" id="IPR036640">
    <property type="entry name" value="ABC1_TM_sf"/>
</dbReference>
<dbReference type="PROSITE" id="PS50929">
    <property type="entry name" value="ABC_TM1F"/>
    <property type="match status" value="1"/>
</dbReference>
<comment type="subcellular location">
    <subcellularLocation>
        <location evidence="1">Cell membrane</location>
        <topology evidence="1">Multi-pass membrane protein</topology>
    </subcellularLocation>
</comment>